<evidence type="ECO:0000259" key="2">
    <source>
        <dbReference type="Pfam" id="PF12146"/>
    </source>
</evidence>
<dbReference type="Gene3D" id="3.40.50.1820">
    <property type="entry name" value="alpha/beta hydrolase"/>
    <property type="match status" value="1"/>
</dbReference>
<dbReference type="Pfam" id="PF03959">
    <property type="entry name" value="FSH1"/>
    <property type="match status" value="1"/>
</dbReference>
<evidence type="ECO:0000313" key="3">
    <source>
        <dbReference type="EMBL" id="GES94814.1"/>
    </source>
</evidence>
<gene>
    <name evidence="3" type="ORF">RCL2_002152000</name>
</gene>
<dbReference type="PANTHER" id="PTHR43798:SF33">
    <property type="entry name" value="HYDROLASE, PUTATIVE (AFU_ORTHOLOGUE AFUA_2G14860)-RELATED"/>
    <property type="match status" value="1"/>
</dbReference>
<dbReference type="OrthoDB" id="408373at2759"/>
<dbReference type="Pfam" id="PF12146">
    <property type="entry name" value="Hydrolase_4"/>
    <property type="match status" value="1"/>
</dbReference>
<keyword evidence="3" id="KW-0378">Hydrolase</keyword>
<dbReference type="AlphaFoldDB" id="A0A8H3M136"/>
<dbReference type="InterPro" id="IPR005645">
    <property type="entry name" value="FSH-like_dom"/>
</dbReference>
<dbReference type="InterPro" id="IPR029058">
    <property type="entry name" value="AB_hydrolase_fold"/>
</dbReference>
<feature type="domain" description="Serine hydrolase" evidence="1">
    <location>
        <begin position="278"/>
        <end position="336"/>
    </location>
</feature>
<sequence length="354" mass="40612">MFEFKISMGIRTIGLIYYKLGTKDLTNFDFLQLLRPGRYLFSLVLISLNQSQEDILSSGIIIAQVPIYTFQVETVNYYVSGGNGIQIYVEEKGDPEKTTILFTSGYMSSRLAWNPLWYDTEFSEKFHLVRWDYRGAGRSDKPRDAKAYSLELNAQDLQAVITKIKKDKPNKKIITVGWSFGTPTTTTFMINNPDIKIDGFISVGGMIFLNFTEPNLNNDEILKYSIASVDPDYKFSTIVYGLNGYSNYRTFKPVSDQYRAFKLGESVLIPPEYRKFDAKSFDYRDFFSSLNIPTLNLIGEKDKLVTLEHSLQFASLAKNGKKIVYKDIGHSPPWEDTKSDCYPLFIIKNLVIMY</sequence>
<evidence type="ECO:0000259" key="1">
    <source>
        <dbReference type="Pfam" id="PF03959"/>
    </source>
</evidence>
<name>A0A8H3M136_9GLOM</name>
<dbReference type="SUPFAM" id="SSF53474">
    <property type="entry name" value="alpha/beta-Hydrolases"/>
    <property type="match status" value="1"/>
</dbReference>
<protein>
    <submittedName>
        <fullName evidence="3">Alpha/beta hydrolase</fullName>
    </submittedName>
</protein>
<evidence type="ECO:0000313" key="4">
    <source>
        <dbReference type="Proteomes" id="UP000615446"/>
    </source>
</evidence>
<feature type="domain" description="Serine aminopeptidase S33" evidence="2">
    <location>
        <begin position="123"/>
        <end position="210"/>
    </location>
</feature>
<dbReference type="EMBL" id="BLAL01000239">
    <property type="protein sequence ID" value="GES94814.1"/>
    <property type="molecule type" value="Genomic_DNA"/>
</dbReference>
<dbReference type="InterPro" id="IPR050266">
    <property type="entry name" value="AB_hydrolase_sf"/>
</dbReference>
<dbReference type="PANTHER" id="PTHR43798">
    <property type="entry name" value="MONOACYLGLYCEROL LIPASE"/>
    <property type="match status" value="1"/>
</dbReference>
<proteinExistence type="predicted"/>
<comment type="caution">
    <text evidence="3">The sequence shown here is derived from an EMBL/GenBank/DDBJ whole genome shotgun (WGS) entry which is preliminary data.</text>
</comment>
<dbReference type="InterPro" id="IPR022742">
    <property type="entry name" value="Hydrolase_4"/>
</dbReference>
<accession>A0A8H3M136</accession>
<dbReference type="Proteomes" id="UP000615446">
    <property type="component" value="Unassembled WGS sequence"/>
</dbReference>
<dbReference type="GO" id="GO:0016020">
    <property type="term" value="C:membrane"/>
    <property type="evidence" value="ECO:0007669"/>
    <property type="project" value="TreeGrafter"/>
</dbReference>
<organism evidence="3 4">
    <name type="scientific">Rhizophagus clarus</name>
    <dbReference type="NCBI Taxonomy" id="94130"/>
    <lineage>
        <taxon>Eukaryota</taxon>
        <taxon>Fungi</taxon>
        <taxon>Fungi incertae sedis</taxon>
        <taxon>Mucoromycota</taxon>
        <taxon>Glomeromycotina</taxon>
        <taxon>Glomeromycetes</taxon>
        <taxon>Glomerales</taxon>
        <taxon>Glomeraceae</taxon>
        <taxon>Rhizophagus</taxon>
    </lineage>
</organism>
<dbReference type="GO" id="GO:0016787">
    <property type="term" value="F:hydrolase activity"/>
    <property type="evidence" value="ECO:0007669"/>
    <property type="project" value="UniProtKB-KW"/>
</dbReference>
<reference evidence="3" key="1">
    <citation type="submission" date="2019-10" db="EMBL/GenBank/DDBJ databases">
        <title>Conservation and host-specific expression of non-tandemly repeated heterogenous ribosome RNA gene in arbuscular mycorrhizal fungi.</title>
        <authorList>
            <person name="Maeda T."/>
            <person name="Kobayashi Y."/>
            <person name="Nakagawa T."/>
            <person name="Ezawa T."/>
            <person name="Yamaguchi K."/>
            <person name="Bino T."/>
            <person name="Nishimoto Y."/>
            <person name="Shigenobu S."/>
            <person name="Kawaguchi M."/>
        </authorList>
    </citation>
    <scope>NUCLEOTIDE SEQUENCE</scope>
    <source>
        <strain evidence="3">HR1</strain>
    </source>
</reference>